<organism evidence="5 6">
    <name type="scientific">Haloactinospora alba</name>
    <dbReference type="NCBI Taxonomy" id="405555"/>
    <lineage>
        <taxon>Bacteria</taxon>
        <taxon>Bacillati</taxon>
        <taxon>Actinomycetota</taxon>
        <taxon>Actinomycetes</taxon>
        <taxon>Streptosporangiales</taxon>
        <taxon>Nocardiopsidaceae</taxon>
        <taxon>Haloactinospora</taxon>
    </lineage>
</organism>
<dbReference type="AlphaFoldDB" id="A0A543N9W2"/>
<dbReference type="InterPro" id="IPR013410">
    <property type="entry name" value="CRISPR-assoc_RAMP_Cmr4"/>
</dbReference>
<dbReference type="InterPro" id="IPR005537">
    <property type="entry name" value="RAMP_III_fam"/>
</dbReference>
<dbReference type="OrthoDB" id="9789361at2"/>
<dbReference type="GO" id="GO:0051607">
    <property type="term" value="P:defense response to virus"/>
    <property type="evidence" value="ECO:0007669"/>
    <property type="project" value="UniProtKB-KW"/>
</dbReference>
<reference evidence="5 6" key="1">
    <citation type="submission" date="2019-06" db="EMBL/GenBank/DDBJ databases">
        <title>Sequencing the genomes of 1000 actinobacteria strains.</title>
        <authorList>
            <person name="Klenk H.-P."/>
        </authorList>
    </citation>
    <scope>NUCLEOTIDE SEQUENCE [LARGE SCALE GENOMIC DNA]</scope>
    <source>
        <strain evidence="5 6">DSM 45015</strain>
    </source>
</reference>
<sequence length="333" mass="35568">MTSFLVYFYAESPLHAGASESGDGLDLPIQREAGTGYPVIWGQSLKGALRQLARDQGLGPGHDESPQRSYLEHAFGPDLTGDGRRETDPAAGVVTVGDAQLVAMPVPTLQHTFAWATSGLALGRLARKYQRIGRAADLPSVPDEPYPGTGYATCDSWTTSGGAEHVLGPCVVPLTQPEGTDGTNPLARWASLLRGDALGAPDVNGTTGSSETPAGHAPMHFFGKKMSTDLLLLHSDVMDQVLRESTEQSVQVQLSPETKTVRHGPFTSEYLPAESLLASVVTFREERGQLDPESYKALQDIFRELLNGRVLQLGGHETTGKGLVWAHTVGGED</sequence>
<dbReference type="RefSeq" id="WP_141925654.1">
    <property type="nucleotide sequence ID" value="NZ_VFQC01000002.1"/>
</dbReference>
<gene>
    <name evidence="5" type="ORF">FHX37_3983</name>
</gene>
<evidence type="ECO:0000313" key="6">
    <source>
        <dbReference type="Proteomes" id="UP000317422"/>
    </source>
</evidence>
<keyword evidence="1" id="KW-0051">Antiviral defense</keyword>
<dbReference type="PANTHER" id="PTHR36700">
    <property type="entry name" value="CRISPR SYSTEM CMR SUBUNIT CMR4"/>
    <property type="match status" value="1"/>
</dbReference>
<feature type="domain" description="CRISPR type III-associated protein" evidence="4">
    <location>
        <begin position="8"/>
        <end position="324"/>
    </location>
</feature>
<evidence type="ECO:0000256" key="2">
    <source>
        <dbReference type="ARBA" id="ARBA00093789"/>
    </source>
</evidence>
<accession>A0A543N9W2</accession>
<evidence type="ECO:0000256" key="3">
    <source>
        <dbReference type="SAM" id="MobiDB-lite"/>
    </source>
</evidence>
<evidence type="ECO:0000256" key="1">
    <source>
        <dbReference type="ARBA" id="ARBA00023118"/>
    </source>
</evidence>
<dbReference type="PANTHER" id="PTHR36700:SF1">
    <property type="entry name" value="CRISPR SYSTEM CMR SUBUNIT CMR4"/>
    <property type="match status" value="1"/>
</dbReference>
<dbReference type="NCBIfam" id="TIGR02580">
    <property type="entry name" value="cas_RAMP_Cmr4"/>
    <property type="match status" value="1"/>
</dbReference>
<dbReference type="EMBL" id="VFQC01000002">
    <property type="protein sequence ID" value="TQN28626.1"/>
    <property type="molecule type" value="Genomic_DNA"/>
</dbReference>
<keyword evidence="6" id="KW-1185">Reference proteome</keyword>
<comment type="caution">
    <text evidence="5">The sequence shown here is derived from an EMBL/GenBank/DDBJ whole genome shotgun (WGS) entry which is preliminary data.</text>
</comment>
<feature type="region of interest" description="Disordered" evidence="3">
    <location>
        <begin position="55"/>
        <end position="86"/>
    </location>
</feature>
<proteinExistence type="predicted"/>
<protein>
    <submittedName>
        <fullName evidence="5">CRISPR-associated Cmr4 family protein</fullName>
    </submittedName>
</protein>
<evidence type="ECO:0000313" key="5">
    <source>
        <dbReference type="EMBL" id="TQN28626.1"/>
    </source>
</evidence>
<evidence type="ECO:0000259" key="4">
    <source>
        <dbReference type="Pfam" id="PF03787"/>
    </source>
</evidence>
<comment type="subunit">
    <text evidence="2">Part of the Csm effector complex that includes Cas10, Csm2, Csm3, Csm4 and Csm5.</text>
</comment>
<dbReference type="Pfam" id="PF03787">
    <property type="entry name" value="RAMPs"/>
    <property type="match status" value="1"/>
</dbReference>
<dbReference type="Proteomes" id="UP000317422">
    <property type="component" value="Unassembled WGS sequence"/>
</dbReference>
<name>A0A543N9W2_9ACTN</name>